<dbReference type="EMBL" id="JAJJMM010000001">
    <property type="protein sequence ID" value="MCC9063403.1"/>
    <property type="molecule type" value="Genomic_DNA"/>
</dbReference>
<evidence type="ECO:0000256" key="1">
    <source>
        <dbReference type="ARBA" id="ARBA00023284"/>
    </source>
</evidence>
<comment type="caution">
    <text evidence="3">The sequence shown here is derived from an EMBL/GenBank/DDBJ whole genome shotgun (WGS) entry which is preliminary data.</text>
</comment>
<keyword evidence="4" id="KW-1185">Reference proteome</keyword>
<dbReference type="PANTHER" id="PTHR42852">
    <property type="entry name" value="THIOL:DISULFIDE INTERCHANGE PROTEIN DSBE"/>
    <property type="match status" value="1"/>
</dbReference>
<dbReference type="InterPro" id="IPR050553">
    <property type="entry name" value="Thioredoxin_ResA/DsbE_sf"/>
</dbReference>
<reference evidence="3" key="1">
    <citation type="submission" date="2021-11" db="EMBL/GenBank/DDBJ databases">
        <title>Description of novel Flavobacterium species.</title>
        <authorList>
            <person name="Saticioglu I.B."/>
            <person name="Ay H."/>
            <person name="Altun S."/>
            <person name="Duman M."/>
        </authorList>
    </citation>
    <scope>NUCLEOTIDE SEQUENCE</scope>
    <source>
        <strain evidence="3">F-30</strain>
    </source>
</reference>
<evidence type="ECO:0000313" key="4">
    <source>
        <dbReference type="Proteomes" id="UP001430679"/>
    </source>
</evidence>
<evidence type="ECO:0000259" key="2">
    <source>
        <dbReference type="PROSITE" id="PS51352"/>
    </source>
</evidence>
<dbReference type="Gene3D" id="3.40.30.10">
    <property type="entry name" value="Glutaredoxin"/>
    <property type="match status" value="1"/>
</dbReference>
<name>A0ABS8MD06_9FLAO</name>
<accession>A0ABS8MD06</accession>
<proteinExistence type="predicted"/>
<dbReference type="InterPro" id="IPR013766">
    <property type="entry name" value="Thioredoxin_domain"/>
</dbReference>
<dbReference type="InterPro" id="IPR036249">
    <property type="entry name" value="Thioredoxin-like_sf"/>
</dbReference>
<sequence>MKKILILLFVTVINNSFSQTGKVYLKDSKFNIGKENTYIYEPPTGIEIPDQSKARIIYASNNEDGIEFKKLVKKDKFYEFAIKVPDSSRTILLTINNDQKVIDDNSEKGYSVLLRTQNKTELSKSLANEISMRNYGFYGLKLKTDNKPEVMVADYEALFAKYPNLKNDKSFYKYLGQKEQISKDKTKPEFLAFAQKCIRKNTEEYLILASNIYGRTEMVKEKEILDQKILKKYPGGELEKTKFLNEFLSNPNKTEASILACMNTVKTKYHDTSENTLFTFQYFLMNVYLQNRDFEKIINLENTLKNKFAITSSYNQTAWELSGQDLTTPAKDIEFAEKISKRSLDILHENQKITSNSEYESMYNMFADTYALILYKEGDYDGAFKYQEIVRGFNGFDSGGKERYLAYMQKVKSKDEVNKYIENEINNDQLVPPAFLSTLKTNYTAQNIPLDQYEKLKQKAELLTKTKMEEQVIARFGSATASNFSLKNLEGKEVNLSDYKGKVVILDFWATWCGPCKASFPKMQELVTKYKGKNVEFLFVNTFEKGKEEDTFKKVNTYILDKKYSFNVIFDYKTDVASNYKIEAIPTKILIDKNGKIITGDASDSTLIDLIDQQLN</sequence>
<protein>
    <submittedName>
        <fullName evidence="3">TlpA family protein disulfide reductase</fullName>
    </submittedName>
</protein>
<dbReference type="InterPro" id="IPR017937">
    <property type="entry name" value="Thioredoxin_CS"/>
</dbReference>
<dbReference type="Proteomes" id="UP001430679">
    <property type="component" value="Unassembled WGS sequence"/>
</dbReference>
<dbReference type="InterPro" id="IPR000866">
    <property type="entry name" value="AhpC/TSA"/>
</dbReference>
<dbReference type="CDD" id="cd02966">
    <property type="entry name" value="TlpA_like_family"/>
    <property type="match status" value="1"/>
</dbReference>
<dbReference type="Pfam" id="PF00578">
    <property type="entry name" value="AhpC-TSA"/>
    <property type="match status" value="1"/>
</dbReference>
<dbReference type="PROSITE" id="PS51352">
    <property type="entry name" value="THIOREDOXIN_2"/>
    <property type="match status" value="1"/>
</dbReference>
<dbReference type="SUPFAM" id="SSF52833">
    <property type="entry name" value="Thioredoxin-like"/>
    <property type="match status" value="1"/>
</dbReference>
<organism evidence="3 4">
    <name type="scientific">Flavobacterium piscisymbiosum</name>
    <dbReference type="NCBI Taxonomy" id="2893753"/>
    <lineage>
        <taxon>Bacteria</taxon>
        <taxon>Pseudomonadati</taxon>
        <taxon>Bacteroidota</taxon>
        <taxon>Flavobacteriia</taxon>
        <taxon>Flavobacteriales</taxon>
        <taxon>Flavobacteriaceae</taxon>
        <taxon>Flavobacterium</taxon>
    </lineage>
</organism>
<dbReference type="PROSITE" id="PS00194">
    <property type="entry name" value="THIOREDOXIN_1"/>
    <property type="match status" value="1"/>
</dbReference>
<feature type="domain" description="Thioredoxin" evidence="2">
    <location>
        <begin position="475"/>
        <end position="616"/>
    </location>
</feature>
<gene>
    <name evidence="3" type="ORF">LNP81_10395</name>
</gene>
<keyword evidence="1" id="KW-0676">Redox-active center</keyword>
<dbReference type="RefSeq" id="WP_230035594.1">
    <property type="nucleotide sequence ID" value="NZ_JAJJMM010000001.1"/>
</dbReference>
<dbReference type="PANTHER" id="PTHR42852:SF17">
    <property type="entry name" value="THIOREDOXIN-LIKE PROTEIN HI_1115"/>
    <property type="match status" value="1"/>
</dbReference>
<evidence type="ECO:0000313" key="3">
    <source>
        <dbReference type="EMBL" id="MCC9063403.1"/>
    </source>
</evidence>